<evidence type="ECO:0000313" key="12">
    <source>
        <dbReference type="Proteomes" id="UP000309488"/>
    </source>
</evidence>
<evidence type="ECO:0000256" key="4">
    <source>
        <dbReference type="ARBA" id="ARBA00022741"/>
    </source>
</evidence>
<comment type="caution">
    <text evidence="11">The sequence shown here is derived from an EMBL/GenBank/DDBJ whole genome shotgun (WGS) entry which is preliminary data.</text>
</comment>
<sequence length="596" mass="68682">MCRIAGVITKNLSSNELNHQVTQMCNSMIHGGPDDFGVALDEESKVCLGNRRLSILDLSPAGHQPMLSDDEKIIITYNGEIYNFKILRSELIANGYQFKTKTDTEVIIKAYQFWGEAAFEKLNGIFAFCLHDKQKNCIYLTRDQSGVKPIYYKGNTQHFIFASEIKAFEHSGIPQFKNENWKIYYLAFGHIPEPFTTLKDVFSLPKGSFLKYELNDGSFKIHSYFQFNTAIKIIEEKEAITRIREELTKAIKFQLVSDANIGVLFSGGLDSSIITLLADTYSKGNLTSISANFDEIDYSESSQRKVVYNRVEASYQEHTITYRDFVYNFDRILNDMDQPTNDGINSWFVCKCAKDSGIKSVLSGLGADELFGGYPSFDRIRKIQNMGKISKELIKAARFLKNTKLRRLYYLSFQSPVGEYLCLRGVYTPDIIARLLDIDLKTVIDCLQNIPLDDSIRYLNDEERASWFEINMYMQNQLLKDTDFMSMSHGVEVRVPFLDVNFINLVTSIHPAIKFGEHQKKRLLIEAYKKELPIETWNRSKMGFTFPFQEWMKKNKDISSPDLYQNKKAKNLMQAFNQNNLHWSSAFALYKIYHGS</sequence>
<evidence type="ECO:0000256" key="5">
    <source>
        <dbReference type="ARBA" id="ARBA00022840"/>
    </source>
</evidence>
<evidence type="ECO:0000256" key="6">
    <source>
        <dbReference type="ARBA" id="ARBA00022962"/>
    </source>
</evidence>
<dbReference type="Proteomes" id="UP000309488">
    <property type="component" value="Unassembled WGS sequence"/>
</dbReference>
<keyword evidence="11" id="KW-0436">Ligase</keyword>
<keyword evidence="8" id="KW-0028">Amino-acid biosynthesis</keyword>
<dbReference type="CDD" id="cd00712">
    <property type="entry name" value="AsnB"/>
    <property type="match status" value="1"/>
</dbReference>
<feature type="binding site" evidence="9">
    <location>
        <position position="103"/>
    </location>
    <ligand>
        <name>L-glutamine</name>
        <dbReference type="ChEBI" id="CHEBI:58359"/>
    </ligand>
</feature>
<dbReference type="PANTHER" id="PTHR43284:SF1">
    <property type="entry name" value="ASPARAGINE SYNTHETASE"/>
    <property type="match status" value="1"/>
</dbReference>
<dbReference type="PANTHER" id="PTHR43284">
    <property type="entry name" value="ASPARAGINE SYNTHETASE (GLUTAMINE-HYDROLYZING)"/>
    <property type="match status" value="1"/>
</dbReference>
<evidence type="ECO:0000313" key="11">
    <source>
        <dbReference type="EMBL" id="TKC08194.1"/>
    </source>
</evidence>
<dbReference type="CDD" id="cd01991">
    <property type="entry name" value="Asn_synthase_B_C"/>
    <property type="match status" value="1"/>
</dbReference>
<dbReference type="RefSeq" id="WP_136841928.1">
    <property type="nucleotide sequence ID" value="NZ_SWBR01000003.1"/>
</dbReference>
<feature type="domain" description="Glutamine amidotransferase type-2" evidence="10">
    <location>
        <begin position="2"/>
        <end position="215"/>
    </location>
</feature>
<organism evidence="11 12">
    <name type="scientific">Pedobacter polaris</name>
    <dbReference type="NCBI Taxonomy" id="2571273"/>
    <lineage>
        <taxon>Bacteria</taxon>
        <taxon>Pseudomonadati</taxon>
        <taxon>Bacteroidota</taxon>
        <taxon>Sphingobacteriia</taxon>
        <taxon>Sphingobacteriales</taxon>
        <taxon>Sphingobacteriaceae</taxon>
        <taxon>Pedobacter</taxon>
    </lineage>
</organism>
<dbReference type="EC" id="6.3.5.4" evidence="3"/>
<evidence type="ECO:0000256" key="7">
    <source>
        <dbReference type="ARBA" id="ARBA00048741"/>
    </source>
</evidence>
<protein>
    <recommendedName>
        <fullName evidence="3">asparagine synthase (glutamine-hydrolyzing)</fullName>
        <ecNumber evidence="3">6.3.5.4</ecNumber>
    </recommendedName>
</protein>
<dbReference type="InterPro" id="IPR033738">
    <property type="entry name" value="AsnB_N"/>
</dbReference>
<evidence type="ECO:0000256" key="8">
    <source>
        <dbReference type="PIRSR" id="PIRSR001589-1"/>
    </source>
</evidence>
<feature type="active site" description="For GATase activity" evidence="8">
    <location>
        <position position="2"/>
    </location>
</feature>
<evidence type="ECO:0000256" key="2">
    <source>
        <dbReference type="ARBA" id="ARBA00005752"/>
    </source>
</evidence>
<dbReference type="SUPFAM" id="SSF56235">
    <property type="entry name" value="N-terminal nucleophile aminohydrolases (Ntn hydrolases)"/>
    <property type="match status" value="1"/>
</dbReference>
<dbReference type="GO" id="GO:0004066">
    <property type="term" value="F:asparagine synthase (glutamine-hydrolyzing) activity"/>
    <property type="evidence" value="ECO:0007669"/>
    <property type="project" value="UniProtKB-EC"/>
</dbReference>
<dbReference type="InterPro" id="IPR006426">
    <property type="entry name" value="Asn_synth_AEB"/>
</dbReference>
<dbReference type="InterPro" id="IPR001962">
    <property type="entry name" value="Asn_synthase"/>
</dbReference>
<feature type="binding site" evidence="9">
    <location>
        <position position="264"/>
    </location>
    <ligand>
        <name>ATP</name>
        <dbReference type="ChEBI" id="CHEBI:30616"/>
    </ligand>
</feature>
<evidence type="ECO:0000259" key="10">
    <source>
        <dbReference type="PROSITE" id="PS51278"/>
    </source>
</evidence>
<reference evidence="11 12" key="1">
    <citation type="submission" date="2019-04" db="EMBL/GenBank/DDBJ databases">
        <title>Pedobacter sp. RP-3-22 sp. nov., isolated from Arctic soil.</title>
        <authorList>
            <person name="Dahal R.H."/>
            <person name="Kim D.-U."/>
        </authorList>
    </citation>
    <scope>NUCLEOTIDE SEQUENCE [LARGE SCALE GENOMIC DNA]</scope>
    <source>
        <strain evidence="11 12">RP-3-22</strain>
    </source>
</reference>
<dbReference type="Pfam" id="PF13537">
    <property type="entry name" value="GATase_7"/>
    <property type="match status" value="1"/>
</dbReference>
<dbReference type="InterPro" id="IPR014729">
    <property type="entry name" value="Rossmann-like_a/b/a_fold"/>
</dbReference>
<dbReference type="PIRSF" id="PIRSF001589">
    <property type="entry name" value="Asn_synthetase_glu-h"/>
    <property type="match status" value="1"/>
</dbReference>
<name>A0A4U1CKL4_9SPHI</name>
<dbReference type="GO" id="GO:0006529">
    <property type="term" value="P:asparagine biosynthetic process"/>
    <property type="evidence" value="ECO:0007669"/>
    <property type="project" value="UniProtKB-KW"/>
</dbReference>
<evidence type="ECO:0000256" key="3">
    <source>
        <dbReference type="ARBA" id="ARBA00012737"/>
    </source>
</evidence>
<proteinExistence type="inferred from homology"/>
<dbReference type="AlphaFoldDB" id="A0A4U1CKL4"/>
<dbReference type="Gene3D" id="3.40.50.620">
    <property type="entry name" value="HUPs"/>
    <property type="match status" value="2"/>
</dbReference>
<evidence type="ECO:0000256" key="9">
    <source>
        <dbReference type="PIRSR" id="PIRSR001589-2"/>
    </source>
</evidence>
<dbReference type="InterPro" id="IPR029055">
    <property type="entry name" value="Ntn_hydrolases_N"/>
</dbReference>
<dbReference type="OrthoDB" id="9763290at2"/>
<keyword evidence="4 9" id="KW-0547">Nucleotide-binding</keyword>
<feature type="binding site" evidence="9">
    <location>
        <begin position="363"/>
        <end position="364"/>
    </location>
    <ligand>
        <name>ATP</name>
        <dbReference type="ChEBI" id="CHEBI:30616"/>
    </ligand>
</feature>
<keyword evidence="6 8" id="KW-0315">Glutamine amidotransferase</keyword>
<accession>A0A4U1CKL4</accession>
<keyword evidence="8" id="KW-0061">Asparagine biosynthesis</keyword>
<dbReference type="GO" id="GO:0005524">
    <property type="term" value="F:ATP binding"/>
    <property type="evidence" value="ECO:0007669"/>
    <property type="project" value="UniProtKB-KW"/>
</dbReference>
<dbReference type="PROSITE" id="PS51278">
    <property type="entry name" value="GATASE_TYPE_2"/>
    <property type="match status" value="1"/>
</dbReference>
<gene>
    <name evidence="11" type="primary">asnB</name>
    <name evidence="11" type="ORF">FA048_13635</name>
</gene>
<comment type="catalytic activity">
    <reaction evidence="7">
        <text>L-aspartate + L-glutamine + ATP + H2O = L-asparagine + L-glutamate + AMP + diphosphate + H(+)</text>
        <dbReference type="Rhea" id="RHEA:12228"/>
        <dbReference type="ChEBI" id="CHEBI:15377"/>
        <dbReference type="ChEBI" id="CHEBI:15378"/>
        <dbReference type="ChEBI" id="CHEBI:29985"/>
        <dbReference type="ChEBI" id="CHEBI:29991"/>
        <dbReference type="ChEBI" id="CHEBI:30616"/>
        <dbReference type="ChEBI" id="CHEBI:33019"/>
        <dbReference type="ChEBI" id="CHEBI:58048"/>
        <dbReference type="ChEBI" id="CHEBI:58359"/>
        <dbReference type="ChEBI" id="CHEBI:456215"/>
        <dbReference type="EC" id="6.3.5.4"/>
    </reaction>
</comment>
<dbReference type="SUPFAM" id="SSF52402">
    <property type="entry name" value="Adenine nucleotide alpha hydrolases-like"/>
    <property type="match status" value="1"/>
</dbReference>
<dbReference type="NCBIfam" id="TIGR01536">
    <property type="entry name" value="asn_synth_AEB"/>
    <property type="match status" value="1"/>
</dbReference>
<comment type="similarity">
    <text evidence="2">Belongs to the asparagine synthetase family.</text>
</comment>
<dbReference type="Gene3D" id="3.60.20.10">
    <property type="entry name" value="Glutamine Phosphoribosylpyrophosphate, subunit 1, domain 1"/>
    <property type="match status" value="1"/>
</dbReference>
<keyword evidence="12" id="KW-1185">Reference proteome</keyword>
<dbReference type="InterPro" id="IPR017932">
    <property type="entry name" value="GATase_2_dom"/>
</dbReference>
<keyword evidence="5 9" id="KW-0067">ATP-binding</keyword>
<dbReference type="InterPro" id="IPR051786">
    <property type="entry name" value="ASN_synthetase/amidase"/>
</dbReference>
<evidence type="ECO:0000256" key="1">
    <source>
        <dbReference type="ARBA" id="ARBA00005187"/>
    </source>
</evidence>
<dbReference type="Pfam" id="PF00733">
    <property type="entry name" value="Asn_synthase"/>
    <property type="match status" value="1"/>
</dbReference>
<dbReference type="EMBL" id="SWBR01000003">
    <property type="protein sequence ID" value="TKC08194.1"/>
    <property type="molecule type" value="Genomic_DNA"/>
</dbReference>
<dbReference type="GO" id="GO:0005829">
    <property type="term" value="C:cytosol"/>
    <property type="evidence" value="ECO:0007669"/>
    <property type="project" value="TreeGrafter"/>
</dbReference>
<comment type="pathway">
    <text evidence="1">Amino-acid biosynthesis; L-asparagine biosynthesis; L-asparagine from L-aspartate (L-Gln route): step 1/1.</text>
</comment>